<evidence type="ECO:0000313" key="3">
    <source>
        <dbReference type="Proteomes" id="UP001360953"/>
    </source>
</evidence>
<organism evidence="2 3">
    <name type="scientific">Phyllosticta citribraziliensis</name>
    <dbReference type="NCBI Taxonomy" id="989973"/>
    <lineage>
        <taxon>Eukaryota</taxon>
        <taxon>Fungi</taxon>
        <taxon>Dikarya</taxon>
        <taxon>Ascomycota</taxon>
        <taxon>Pezizomycotina</taxon>
        <taxon>Dothideomycetes</taxon>
        <taxon>Dothideomycetes incertae sedis</taxon>
        <taxon>Botryosphaeriales</taxon>
        <taxon>Phyllostictaceae</taxon>
        <taxon>Phyllosticta</taxon>
    </lineage>
</organism>
<feature type="signal peptide" evidence="1">
    <location>
        <begin position="1"/>
        <end position="20"/>
    </location>
</feature>
<keyword evidence="1" id="KW-0732">Signal</keyword>
<dbReference type="Proteomes" id="UP001360953">
    <property type="component" value="Unassembled WGS sequence"/>
</dbReference>
<name>A0ABR1LDH4_9PEZI</name>
<protein>
    <submittedName>
        <fullName evidence="2">Uncharacterized protein</fullName>
    </submittedName>
</protein>
<comment type="caution">
    <text evidence="2">The sequence shown here is derived from an EMBL/GenBank/DDBJ whole genome shotgun (WGS) entry which is preliminary data.</text>
</comment>
<reference evidence="2 3" key="1">
    <citation type="submission" date="2024-04" db="EMBL/GenBank/DDBJ databases">
        <title>Phyllosticta paracitricarpa is synonymous to the EU quarantine fungus P. citricarpa based on phylogenomic analyses.</title>
        <authorList>
            <consortium name="Lawrence Berkeley National Laboratory"/>
            <person name="Van ingen-buijs V.A."/>
            <person name="Van westerhoven A.C."/>
            <person name="Haridas S."/>
            <person name="Skiadas P."/>
            <person name="Martin F."/>
            <person name="Groenewald J.Z."/>
            <person name="Crous P.W."/>
            <person name="Seidl M.F."/>
        </authorList>
    </citation>
    <scope>NUCLEOTIDE SEQUENCE [LARGE SCALE GENOMIC DNA]</scope>
    <source>
        <strain evidence="2 3">CPC 17464</strain>
    </source>
</reference>
<keyword evidence="3" id="KW-1185">Reference proteome</keyword>
<accession>A0ABR1LDH4</accession>
<feature type="chain" id="PRO_5046578186" evidence="1">
    <location>
        <begin position="21"/>
        <end position="179"/>
    </location>
</feature>
<dbReference type="EMBL" id="JBBPEH010000010">
    <property type="protein sequence ID" value="KAK7533278.1"/>
    <property type="molecule type" value="Genomic_DNA"/>
</dbReference>
<sequence>MSLGTKKLLLALLFASSTAASPVPQLGPKLHFPRFANTSTSNPHASISTPQSVITTNAVQSVHAADTGIPFVVPVTLLTSDGSIIQDIITSPIISSVTPPSTPEPSTSTFFSRHQFPASHQLPPRHRIRHCKRLRHMPRELPRDSSHPANSLRTTQYQALKAPHRAMPRHRHLANFLRL</sequence>
<evidence type="ECO:0000313" key="2">
    <source>
        <dbReference type="EMBL" id="KAK7533278.1"/>
    </source>
</evidence>
<evidence type="ECO:0000256" key="1">
    <source>
        <dbReference type="SAM" id="SignalP"/>
    </source>
</evidence>
<gene>
    <name evidence="2" type="ORF">J3D65DRAFT_77278</name>
</gene>
<dbReference type="GeneID" id="92037084"/>
<dbReference type="RefSeq" id="XP_066652671.1">
    <property type="nucleotide sequence ID" value="XM_066804178.1"/>
</dbReference>
<proteinExistence type="predicted"/>